<gene>
    <name evidence="1" type="ORF">E5S67_05561</name>
</gene>
<organism evidence="1 2">
    <name type="scientific">Microcoleus asticus IPMA8</name>
    <dbReference type="NCBI Taxonomy" id="2563858"/>
    <lineage>
        <taxon>Bacteria</taxon>
        <taxon>Bacillati</taxon>
        <taxon>Cyanobacteriota</taxon>
        <taxon>Cyanophyceae</taxon>
        <taxon>Oscillatoriophycideae</taxon>
        <taxon>Oscillatoriales</taxon>
        <taxon>Microcoleaceae</taxon>
        <taxon>Microcoleus</taxon>
        <taxon>Microcoleus asticus</taxon>
    </lineage>
</organism>
<evidence type="ECO:0000313" key="1">
    <source>
        <dbReference type="EMBL" id="NQE37780.1"/>
    </source>
</evidence>
<reference evidence="1 2" key="1">
    <citation type="journal article" date="2020" name="Sci. Rep.">
        <title>A novel cyanobacterial geosmin producer, revising GeoA distribution and dispersion patterns in Bacteria.</title>
        <authorList>
            <person name="Churro C."/>
            <person name="Semedo-Aguiar A.P."/>
            <person name="Silva A.D."/>
            <person name="Pereira-Leal J.B."/>
            <person name="Leite R.B."/>
        </authorList>
    </citation>
    <scope>NUCLEOTIDE SEQUENCE [LARGE SCALE GENOMIC DNA]</scope>
    <source>
        <strain evidence="1 2">IPMA8</strain>
    </source>
</reference>
<name>A0ABX2D545_9CYAN</name>
<comment type="caution">
    <text evidence="1">The sequence shown here is derived from an EMBL/GenBank/DDBJ whole genome shotgun (WGS) entry which is preliminary data.</text>
</comment>
<dbReference type="InterPro" id="IPR054219">
    <property type="entry name" value="DUF6939"/>
</dbReference>
<proteinExistence type="predicted"/>
<protein>
    <submittedName>
        <fullName evidence="1">Uncharacterized protein</fullName>
    </submittedName>
</protein>
<keyword evidence="2" id="KW-1185">Reference proteome</keyword>
<evidence type="ECO:0000313" key="2">
    <source>
        <dbReference type="Proteomes" id="UP000702425"/>
    </source>
</evidence>
<dbReference type="Proteomes" id="UP000702425">
    <property type="component" value="Unassembled WGS sequence"/>
</dbReference>
<accession>A0ABX2D545</accession>
<sequence>MQLYMERKRKKLETIGKQYAQAEIVDVTFKADQHSLNFSPFYPQGGIPIPFSFNTVGASVAGI</sequence>
<dbReference type="RefSeq" id="WP_216670760.1">
    <property type="nucleotide sequence ID" value="NZ_SRRZ01000151.1"/>
</dbReference>
<dbReference type="EMBL" id="SRRZ01000151">
    <property type="protein sequence ID" value="NQE37780.1"/>
    <property type="molecule type" value="Genomic_DNA"/>
</dbReference>
<dbReference type="Pfam" id="PF22075">
    <property type="entry name" value="DUF6939"/>
    <property type="match status" value="1"/>
</dbReference>